<proteinExistence type="predicted"/>
<evidence type="ECO:0000313" key="2">
    <source>
        <dbReference type="Proteomes" id="UP000501570"/>
    </source>
</evidence>
<organism evidence="1 2">
    <name type="scientific">Chryseobacterium gallinarum</name>
    <dbReference type="NCBI Taxonomy" id="1324352"/>
    <lineage>
        <taxon>Bacteria</taxon>
        <taxon>Pseudomonadati</taxon>
        <taxon>Bacteroidota</taxon>
        <taxon>Flavobacteriia</taxon>
        <taxon>Flavobacteriales</taxon>
        <taxon>Weeksellaceae</taxon>
        <taxon>Chryseobacterium group</taxon>
        <taxon>Chryseobacterium</taxon>
    </lineage>
</organism>
<dbReference type="Proteomes" id="UP000501570">
    <property type="component" value="Chromosome"/>
</dbReference>
<reference evidence="1 2" key="1">
    <citation type="submission" date="2019-09" db="EMBL/GenBank/DDBJ databases">
        <title>FDA dAtabase for Regulatory Grade micrObial Sequences (FDA-ARGOS): Supporting development and validation of Infectious Disease Dx tests.</title>
        <authorList>
            <person name="Sciortino C."/>
            <person name="Tallon L."/>
            <person name="Sadzewicz L."/>
            <person name="Vavikolanu K."/>
            <person name="Mehta A."/>
            <person name="Aluvathingal J."/>
            <person name="Nadendla S."/>
            <person name="Nandy P."/>
            <person name="Geyer C."/>
            <person name="Yan Y."/>
            <person name="Sichtig H."/>
        </authorList>
    </citation>
    <scope>NUCLEOTIDE SEQUENCE [LARGE SCALE GENOMIC DNA]</scope>
    <source>
        <strain evidence="1 2">FDAARGOS_636</strain>
    </source>
</reference>
<keyword evidence="2" id="KW-1185">Reference proteome</keyword>
<gene>
    <name evidence="1" type="ORF">FOB44_16830</name>
</gene>
<name>A0ABX6KWA4_CHRGL</name>
<accession>A0ABX6KWA4</accession>
<dbReference type="RefSeq" id="WP_168239232.1">
    <property type="nucleotide sequence ID" value="NZ_CP050995.1"/>
</dbReference>
<sequence length="62" mass="7116">MTVKKLKEILEEVDETLEVFISQENIEYNHSICEKAEVKSIVMYDGDTPMCESTVFAISDEI</sequence>
<evidence type="ECO:0000313" key="1">
    <source>
        <dbReference type="EMBL" id="QIY92224.1"/>
    </source>
</evidence>
<protein>
    <submittedName>
        <fullName evidence="1">Uncharacterized protein</fullName>
    </submittedName>
</protein>
<dbReference type="EMBL" id="CP050995">
    <property type="protein sequence ID" value="QIY92224.1"/>
    <property type="molecule type" value="Genomic_DNA"/>
</dbReference>